<dbReference type="EMBL" id="CP031023">
    <property type="protein sequence ID" value="AZA15461.1"/>
    <property type="molecule type" value="Genomic_DNA"/>
</dbReference>
<evidence type="ECO:0000313" key="26">
    <source>
        <dbReference type="EMBL" id="AZA16514.1"/>
    </source>
</evidence>
<evidence type="ECO:0000313" key="17">
    <source>
        <dbReference type="EMBL" id="AZA15587.1"/>
    </source>
</evidence>
<dbReference type="GO" id="GO:0003677">
    <property type="term" value="F:DNA binding"/>
    <property type="evidence" value="ECO:0007669"/>
    <property type="project" value="UniProtKB-UniRule"/>
</dbReference>
<evidence type="ECO:0000313" key="10">
    <source>
        <dbReference type="EMBL" id="AZA15350.1"/>
    </source>
</evidence>
<evidence type="ECO:0000313" key="15">
    <source>
        <dbReference type="EMBL" id="AZA15461.1"/>
    </source>
</evidence>
<dbReference type="EMBL" id="CP031023">
    <property type="protein sequence ID" value="AZA16137.1"/>
    <property type="molecule type" value="Genomic_DNA"/>
</dbReference>
<keyword evidence="3 6" id="KW-0815">Transposition</keyword>
<evidence type="ECO:0000313" key="25">
    <source>
        <dbReference type="EMBL" id="AZA16214.1"/>
    </source>
</evidence>
<dbReference type="Pfam" id="PF00872">
    <property type="entry name" value="Transposase_mut"/>
    <property type="match status" value="1"/>
</dbReference>
<dbReference type="EMBL" id="CP031023">
    <property type="protein sequence ID" value="AZA16950.1"/>
    <property type="molecule type" value="Genomic_DNA"/>
</dbReference>
<dbReference type="EMBL" id="CP031023">
    <property type="protein sequence ID" value="AZA16620.1"/>
    <property type="molecule type" value="Genomic_DNA"/>
</dbReference>
<evidence type="ECO:0000313" key="21">
    <source>
        <dbReference type="EMBL" id="AZA15816.1"/>
    </source>
</evidence>
<comment type="function">
    <text evidence="1 6">Required for the transposition of the insertion element.</text>
</comment>
<dbReference type="EMBL" id="CP031023">
    <property type="protein sequence ID" value="AZA15410.1"/>
    <property type="molecule type" value="Genomic_DNA"/>
</dbReference>
<accession>A0A061C7V9</accession>
<dbReference type="EMBL" id="CP031023">
    <property type="protein sequence ID" value="AZA15816.1"/>
    <property type="molecule type" value="Genomic_DNA"/>
</dbReference>
<dbReference type="EMBL" id="CP031023">
    <property type="protein sequence ID" value="AZA15754.1"/>
    <property type="molecule type" value="Genomic_DNA"/>
</dbReference>
<evidence type="ECO:0000256" key="2">
    <source>
        <dbReference type="ARBA" id="ARBA00010961"/>
    </source>
</evidence>
<evidence type="ECO:0000313" key="22">
    <source>
        <dbReference type="EMBL" id="AZA16129.1"/>
    </source>
</evidence>
<evidence type="ECO:0000313" key="29">
    <source>
        <dbReference type="EMBL" id="AZA16762.1"/>
    </source>
</evidence>
<dbReference type="EMBL" id="CP031023">
    <property type="protein sequence ID" value="AZA15350.1"/>
    <property type="molecule type" value="Genomic_DNA"/>
</dbReference>
<evidence type="ECO:0000313" key="32">
    <source>
        <dbReference type="EMBL" id="AZA16896.1"/>
    </source>
</evidence>
<dbReference type="EMBL" id="CP031023">
    <property type="protein sequence ID" value="AZA15506.1"/>
    <property type="molecule type" value="Genomic_DNA"/>
</dbReference>
<evidence type="ECO:0000313" key="18">
    <source>
        <dbReference type="EMBL" id="AZA15598.1"/>
    </source>
</evidence>
<dbReference type="OrthoDB" id="9779930at2"/>
<comment type="similarity">
    <text evidence="2 6">Belongs to the transposase mutator family.</text>
</comment>
<dbReference type="PANTHER" id="PTHR33217">
    <property type="entry name" value="TRANSPOSASE FOR INSERTION SEQUENCE ELEMENT IS1081"/>
    <property type="match status" value="1"/>
</dbReference>
<dbReference type="EMBL" id="CP031023">
    <property type="protein sequence ID" value="AZA15587.1"/>
    <property type="molecule type" value="Genomic_DNA"/>
</dbReference>
<dbReference type="InterPro" id="IPR001207">
    <property type="entry name" value="Transposase_mutator"/>
</dbReference>
<dbReference type="EMBL" id="CP031023">
    <property type="protein sequence ID" value="AZA16814.1"/>
    <property type="molecule type" value="Genomic_DNA"/>
</dbReference>
<dbReference type="EMBL" id="CP031023">
    <property type="protein sequence ID" value="AZA15598.1"/>
    <property type="molecule type" value="Genomic_DNA"/>
</dbReference>
<dbReference type="EMBL" id="CP031023">
    <property type="protein sequence ID" value="AZA16806.1"/>
    <property type="molecule type" value="Genomic_DNA"/>
</dbReference>
<evidence type="ECO:0000313" key="12">
    <source>
        <dbReference type="EMBL" id="AZA15410.1"/>
    </source>
</evidence>
<dbReference type="PANTHER" id="PTHR33217:SF8">
    <property type="entry name" value="MUTATOR FAMILY TRANSPOSASE"/>
    <property type="match status" value="1"/>
</dbReference>
<reference evidence="28" key="1">
    <citation type="submission" date="2018-07" db="EMBL/GenBank/DDBJ databases">
        <authorList>
            <person name="Somerville V."/>
        </authorList>
    </citation>
    <scope>NUCLEOTIDE SEQUENCE</scope>
    <source>
        <strain evidence="28">NWC_2_2</strain>
    </source>
</reference>
<evidence type="ECO:0000256" key="4">
    <source>
        <dbReference type="ARBA" id="ARBA00023125"/>
    </source>
</evidence>
<dbReference type="EMBL" id="CP031023">
    <property type="protein sequence ID" value="AZA15340.1"/>
    <property type="molecule type" value="Genomic_DNA"/>
</dbReference>
<dbReference type="EMBL" id="CP031023">
    <property type="protein sequence ID" value="AZA16762.1"/>
    <property type="molecule type" value="Genomic_DNA"/>
</dbReference>
<evidence type="ECO:0000256" key="1">
    <source>
        <dbReference type="ARBA" id="ARBA00002190"/>
    </source>
</evidence>
<dbReference type="GO" id="GO:0006313">
    <property type="term" value="P:DNA transposition"/>
    <property type="evidence" value="ECO:0007669"/>
    <property type="project" value="UniProtKB-UniRule"/>
</dbReference>
<dbReference type="NCBIfam" id="NF033543">
    <property type="entry name" value="transpos_IS256"/>
    <property type="match status" value="1"/>
</dbReference>
<organism evidence="28">
    <name type="scientific">Lactobacillus delbrueckii subsp. lactis</name>
    <dbReference type="NCBI Taxonomy" id="29397"/>
    <lineage>
        <taxon>Bacteria</taxon>
        <taxon>Bacillati</taxon>
        <taxon>Bacillota</taxon>
        <taxon>Bacilli</taxon>
        <taxon>Lactobacillales</taxon>
        <taxon>Lactobacillaceae</taxon>
        <taxon>Lactobacillus</taxon>
    </lineage>
</organism>
<evidence type="ECO:0000313" key="16">
    <source>
        <dbReference type="EMBL" id="AZA15506.1"/>
    </source>
</evidence>
<dbReference type="GO" id="GO:0004803">
    <property type="term" value="F:transposase activity"/>
    <property type="evidence" value="ECO:0007669"/>
    <property type="project" value="UniProtKB-UniRule"/>
</dbReference>
<dbReference type="EMBL" id="CP031023">
    <property type="protein sequence ID" value="AZA16175.1"/>
    <property type="molecule type" value="Genomic_DNA"/>
</dbReference>
<dbReference type="RefSeq" id="WP_013440320.1">
    <property type="nucleotide sequence ID" value="NZ_CP018215.1"/>
</dbReference>
<dbReference type="EMBL" id="CP031023">
    <property type="protein sequence ID" value="AZA15359.1"/>
    <property type="molecule type" value="Genomic_DNA"/>
</dbReference>
<evidence type="ECO:0000313" key="14">
    <source>
        <dbReference type="EMBL" id="AZA15455.1"/>
    </source>
</evidence>
<evidence type="ECO:0000313" key="30">
    <source>
        <dbReference type="EMBL" id="AZA16806.1"/>
    </source>
</evidence>
<dbReference type="EMBL" id="CP031023">
    <property type="protein sequence ID" value="AZA15283.1"/>
    <property type="molecule type" value="Genomic_DNA"/>
</dbReference>
<dbReference type="EMBL" id="CP031023">
    <property type="protein sequence ID" value="AZA16589.1"/>
    <property type="molecule type" value="Genomic_DNA"/>
</dbReference>
<evidence type="ECO:0000313" key="31">
    <source>
        <dbReference type="EMBL" id="AZA16814.1"/>
    </source>
</evidence>
<keyword evidence="5 6" id="KW-0233">DNA recombination</keyword>
<keyword evidence="4 6" id="KW-0238">DNA-binding</keyword>
<name>A0A061C7V9_LACDL</name>
<evidence type="ECO:0000313" key="8">
    <source>
        <dbReference type="EMBL" id="AZA15283.1"/>
    </source>
</evidence>
<evidence type="ECO:0000313" key="11">
    <source>
        <dbReference type="EMBL" id="AZA15359.1"/>
    </source>
</evidence>
<evidence type="ECO:0000256" key="5">
    <source>
        <dbReference type="ARBA" id="ARBA00023172"/>
    </source>
</evidence>
<dbReference type="EMBL" id="CP031023">
    <property type="protein sequence ID" value="AZA15455.1"/>
    <property type="molecule type" value="Genomic_DNA"/>
</dbReference>
<evidence type="ECO:0000313" key="9">
    <source>
        <dbReference type="EMBL" id="AZA15340.1"/>
    </source>
</evidence>
<evidence type="ECO:0000313" key="23">
    <source>
        <dbReference type="EMBL" id="AZA16137.1"/>
    </source>
</evidence>
<evidence type="ECO:0000313" key="7">
    <source>
        <dbReference type="EMBL" id="AZA15254.1"/>
    </source>
</evidence>
<evidence type="ECO:0000313" key="33">
    <source>
        <dbReference type="EMBL" id="AZA16950.1"/>
    </source>
</evidence>
<gene>
    <name evidence="7" type="ORF">DQL93_00075</name>
    <name evidence="8" type="ORF">DQL93_00275</name>
    <name evidence="9" type="ORF">DQL93_00730</name>
    <name evidence="10" type="ORF">DQL93_00800</name>
    <name evidence="11" type="ORF">DQL93_00860</name>
    <name evidence="12" type="ORF">DQL93_01195</name>
    <name evidence="13" type="ORF">DQL93_01415</name>
    <name evidence="14" type="ORF">DQL93_01495</name>
    <name evidence="15" type="ORF">DQL93_01540</name>
    <name evidence="16" type="ORF">DQL93_01845</name>
    <name evidence="17" type="ORF">DQL93_02530</name>
    <name evidence="18" type="ORF">DQL93_02595</name>
    <name evidence="19" type="ORF">DQL93_03520</name>
    <name evidence="20" type="ORF">DQL93_03680</name>
    <name evidence="21" type="ORF">DQL93_04065</name>
    <name evidence="22" type="ORF">DQL93_06030</name>
    <name evidence="23" type="ORF">DQL93_06080</name>
    <name evidence="24" type="ORF">DQL93_06295</name>
    <name evidence="25" type="ORF">DQL93_06515</name>
    <name evidence="26" type="ORF">DQL93_08455</name>
    <name evidence="27" type="ORF">DQL93_08880</name>
    <name evidence="28" type="ORF">DQL93_09060</name>
    <name evidence="29" type="ORF">DQL93_09955</name>
    <name evidence="30" type="ORF">DQL93_10240</name>
    <name evidence="31" type="ORF">DQL93_10285</name>
    <name evidence="32" type="ORF">DQL93_10815</name>
    <name evidence="33" type="ORF">DQL93_11155</name>
</gene>
<sequence>MTDFNKECLNALLNKEKFDEFMRTQLEEGLDQLLESELTAFLGYDPYAREGWNSGNSRNGSYFRQVKTQFGPIKVQVPRDRKGEFHQHTLPAYGQHTDTLESTVIQLYSHGVTTREISDLIEKMYGSYYSAGTVSNISKQVASQVESYHQRQLSDKFFCVYLDATYIPLRRDTYQREAVYVAVGIKPNGHKEIIDYRIAPVENIEIWGEMISNFKERGLEQVELFLSDGFVGIKDMLKQYYPKSKFQRCLVHVMRNIKGKVRVSDRKEALDDFKQVHKQSSLKEAETVLHAFYDKYDSKYSSMIKNLQKIEEDLLVFYQYPKQIRPSIYSTNMIESINNMIKRKTKPKSEFPTEESLDNFLGVQAIGYNDRNANRTHKGFGQVTDTLESYFD</sequence>
<dbReference type="EMBL" id="CP031023">
    <property type="protein sequence ID" value="AZA16129.1"/>
    <property type="molecule type" value="Genomic_DNA"/>
</dbReference>
<dbReference type="AlphaFoldDB" id="A0A061C7V9"/>
<dbReference type="EMBL" id="CP031023">
    <property type="protein sequence ID" value="AZA15254.1"/>
    <property type="molecule type" value="Genomic_DNA"/>
</dbReference>
<dbReference type="EMBL" id="CP031023">
    <property type="protein sequence ID" value="AZA16896.1"/>
    <property type="molecule type" value="Genomic_DNA"/>
</dbReference>
<dbReference type="EMBL" id="CP031023">
    <property type="protein sequence ID" value="AZA16214.1"/>
    <property type="molecule type" value="Genomic_DNA"/>
</dbReference>
<dbReference type="EMBL" id="CP031023">
    <property type="protein sequence ID" value="AZA15446.1"/>
    <property type="molecule type" value="Genomic_DNA"/>
</dbReference>
<keyword evidence="6" id="KW-0814">Transposable element</keyword>
<proteinExistence type="inferred from homology"/>
<evidence type="ECO:0000313" key="19">
    <source>
        <dbReference type="EMBL" id="AZA15729.1"/>
    </source>
</evidence>
<evidence type="ECO:0000256" key="6">
    <source>
        <dbReference type="RuleBase" id="RU365089"/>
    </source>
</evidence>
<protein>
    <recommendedName>
        <fullName evidence="6">Mutator family transposase</fullName>
    </recommendedName>
</protein>
<evidence type="ECO:0000256" key="3">
    <source>
        <dbReference type="ARBA" id="ARBA00022578"/>
    </source>
</evidence>
<dbReference type="EMBL" id="CP031023">
    <property type="protein sequence ID" value="AZA16514.1"/>
    <property type="molecule type" value="Genomic_DNA"/>
</dbReference>
<evidence type="ECO:0000313" key="24">
    <source>
        <dbReference type="EMBL" id="AZA16175.1"/>
    </source>
</evidence>
<evidence type="ECO:0000313" key="13">
    <source>
        <dbReference type="EMBL" id="AZA15446.1"/>
    </source>
</evidence>
<dbReference type="EMBL" id="CP031023">
    <property type="protein sequence ID" value="AZA15729.1"/>
    <property type="molecule type" value="Genomic_DNA"/>
</dbReference>
<evidence type="ECO:0000313" key="28">
    <source>
        <dbReference type="EMBL" id="AZA16620.1"/>
    </source>
</evidence>
<evidence type="ECO:0000313" key="20">
    <source>
        <dbReference type="EMBL" id="AZA15754.1"/>
    </source>
</evidence>
<evidence type="ECO:0000313" key="27">
    <source>
        <dbReference type="EMBL" id="AZA16589.1"/>
    </source>
</evidence>